<dbReference type="Proteomes" id="UP001652504">
    <property type="component" value="Unassembled WGS sequence"/>
</dbReference>
<keyword evidence="1" id="KW-0732">Signal</keyword>
<feature type="signal peptide" evidence="1">
    <location>
        <begin position="1"/>
        <end position="29"/>
    </location>
</feature>
<accession>A0ABT3A7B7</accession>
<evidence type="ECO:0000256" key="1">
    <source>
        <dbReference type="SAM" id="SignalP"/>
    </source>
</evidence>
<dbReference type="RefSeq" id="WP_263711860.1">
    <property type="nucleotide sequence ID" value="NZ_JAOWKX010000003.1"/>
</dbReference>
<gene>
    <name evidence="2" type="ORF">OE749_07725</name>
</gene>
<sequence>MEDHYNMMRALRATLMPMLILAMASSTFAQTPETSDNTNEKPIEASWLDDMHRGIAESMDDSASWVDSFFDAEGVSAKERPKGEARIRLAWEPRTRDISEVEARLKVRYKLPKLENKVDLILSDYEDDQPETKLQAGRLNDISQDDRFNLALRFRKSADSGFSHRIGVGRRLQLFAKSRYRNNHALMDDLTLYWNASVSHYSEDKWGADSEFTFDYQLEGTNLFRFDSQFYFRDKTDNWLWQHSWQHFNHVDDKTAVVVGLYLEGNSRPHYKLDEYLTSARWRKNALREWLFFEVEPYVLWRRDEHFSASYGVALRVEAFFGD</sequence>
<evidence type="ECO:0000313" key="3">
    <source>
        <dbReference type="Proteomes" id="UP001652504"/>
    </source>
</evidence>
<keyword evidence="3" id="KW-1185">Reference proteome</keyword>
<organism evidence="2 3">
    <name type="scientific">Fluctibacter corallii</name>
    <dbReference type="NCBI Taxonomy" id="2984329"/>
    <lineage>
        <taxon>Bacteria</taxon>
        <taxon>Pseudomonadati</taxon>
        <taxon>Pseudomonadota</taxon>
        <taxon>Gammaproteobacteria</taxon>
        <taxon>Alteromonadales</taxon>
        <taxon>Alteromonadaceae</taxon>
        <taxon>Fluctibacter</taxon>
    </lineage>
</organism>
<dbReference type="EMBL" id="JAOWKX010000003">
    <property type="protein sequence ID" value="MCV2884580.1"/>
    <property type="molecule type" value="Genomic_DNA"/>
</dbReference>
<name>A0ABT3A7B7_9ALTE</name>
<comment type="caution">
    <text evidence="2">The sequence shown here is derived from an EMBL/GenBank/DDBJ whole genome shotgun (WGS) entry which is preliminary data.</text>
</comment>
<protein>
    <submittedName>
        <fullName evidence="2">Uncharacterized protein</fullName>
    </submittedName>
</protein>
<reference evidence="2 3" key="1">
    <citation type="submission" date="2022-10" db="EMBL/GenBank/DDBJ databases">
        <title>Aestuariibacter sp. AA17 isolated from Montipora capitata coral fragment.</title>
        <authorList>
            <person name="Emsley S.A."/>
            <person name="Pfannmuller K.M."/>
            <person name="Loughran R.M."/>
            <person name="Shlafstein M."/>
            <person name="Papke E."/>
            <person name="Saw J.H."/>
            <person name="Ushijima B."/>
            <person name="Videau P."/>
        </authorList>
    </citation>
    <scope>NUCLEOTIDE SEQUENCE [LARGE SCALE GENOMIC DNA]</scope>
    <source>
        <strain evidence="2 3">AA17</strain>
    </source>
</reference>
<proteinExistence type="predicted"/>
<feature type="chain" id="PRO_5047018928" evidence="1">
    <location>
        <begin position="30"/>
        <end position="323"/>
    </location>
</feature>
<evidence type="ECO:0000313" key="2">
    <source>
        <dbReference type="EMBL" id="MCV2884580.1"/>
    </source>
</evidence>